<name>A0A9N9BLA4_9GLOM</name>
<reference evidence="2" key="1">
    <citation type="submission" date="2021-06" db="EMBL/GenBank/DDBJ databases">
        <authorList>
            <person name="Kallberg Y."/>
            <person name="Tangrot J."/>
            <person name="Rosling A."/>
        </authorList>
    </citation>
    <scope>NUCLEOTIDE SEQUENCE</scope>
    <source>
        <strain evidence="2">MA453B</strain>
    </source>
</reference>
<gene>
    <name evidence="2" type="ORF">DERYTH_LOCUS6173</name>
</gene>
<evidence type="ECO:0000313" key="2">
    <source>
        <dbReference type="EMBL" id="CAG8570321.1"/>
    </source>
</evidence>
<dbReference type="Proteomes" id="UP000789405">
    <property type="component" value="Unassembled WGS sequence"/>
</dbReference>
<feature type="compositionally biased region" description="Low complexity" evidence="1">
    <location>
        <begin position="13"/>
        <end position="24"/>
    </location>
</feature>
<organism evidence="2 3">
    <name type="scientific">Dentiscutata erythropus</name>
    <dbReference type="NCBI Taxonomy" id="1348616"/>
    <lineage>
        <taxon>Eukaryota</taxon>
        <taxon>Fungi</taxon>
        <taxon>Fungi incertae sedis</taxon>
        <taxon>Mucoromycota</taxon>
        <taxon>Glomeromycotina</taxon>
        <taxon>Glomeromycetes</taxon>
        <taxon>Diversisporales</taxon>
        <taxon>Gigasporaceae</taxon>
        <taxon>Dentiscutata</taxon>
    </lineage>
</organism>
<dbReference type="EMBL" id="CAJVPY010002732">
    <property type="protein sequence ID" value="CAG8570321.1"/>
    <property type="molecule type" value="Genomic_DNA"/>
</dbReference>
<evidence type="ECO:0000313" key="3">
    <source>
        <dbReference type="Proteomes" id="UP000789405"/>
    </source>
</evidence>
<protein>
    <submittedName>
        <fullName evidence="2">6833_t:CDS:1</fullName>
    </submittedName>
</protein>
<dbReference type="AlphaFoldDB" id="A0A9N9BLA4"/>
<keyword evidence="3" id="KW-1185">Reference proteome</keyword>
<proteinExistence type="predicted"/>
<sequence length="134" mass="15429">MDKNLNKKKYQVDNSSDSNGDSNNKPVGCQFTNIWKEIELGEEVSCGVYRGKCIHCSKKFKYAKPVKTRAHIAHECSSCPEHIKQYYNYIIANNLFDDPKVENYEIPHDVYIEIKPSGSNSKRKKLKLAKLTEL</sequence>
<dbReference type="OrthoDB" id="7552535at2759"/>
<comment type="caution">
    <text evidence="2">The sequence shown here is derived from an EMBL/GenBank/DDBJ whole genome shotgun (WGS) entry which is preliminary data.</text>
</comment>
<feature type="region of interest" description="Disordered" evidence="1">
    <location>
        <begin position="1"/>
        <end position="24"/>
    </location>
</feature>
<evidence type="ECO:0000256" key="1">
    <source>
        <dbReference type="SAM" id="MobiDB-lite"/>
    </source>
</evidence>
<accession>A0A9N9BLA4</accession>